<dbReference type="InterPro" id="IPR036390">
    <property type="entry name" value="WH_DNA-bd_sf"/>
</dbReference>
<evidence type="ECO:0000256" key="4">
    <source>
        <dbReference type="ARBA" id="ARBA00023163"/>
    </source>
</evidence>
<dbReference type="Gene3D" id="1.10.10.10">
    <property type="entry name" value="Winged helix-like DNA-binding domain superfamily/Winged helix DNA-binding domain"/>
    <property type="match status" value="1"/>
</dbReference>
<evidence type="ECO:0000256" key="2">
    <source>
        <dbReference type="ARBA" id="ARBA00023015"/>
    </source>
</evidence>
<keyword evidence="4" id="KW-0804">Transcription</keyword>
<keyword evidence="3" id="KW-0238">DNA-binding</keyword>
<accession>A0A512N9G4</accession>
<feature type="compositionally biased region" description="Basic residues" evidence="5">
    <location>
        <begin position="316"/>
        <end position="331"/>
    </location>
</feature>
<dbReference type="InterPro" id="IPR058163">
    <property type="entry name" value="LysR-type_TF_proteobact-type"/>
</dbReference>
<dbReference type="PANTHER" id="PTHR30537">
    <property type="entry name" value="HTH-TYPE TRANSCRIPTIONAL REGULATOR"/>
    <property type="match status" value="1"/>
</dbReference>
<evidence type="ECO:0000313" key="8">
    <source>
        <dbReference type="Proteomes" id="UP000321058"/>
    </source>
</evidence>
<evidence type="ECO:0000313" key="7">
    <source>
        <dbReference type="EMBL" id="GEP55627.1"/>
    </source>
</evidence>
<dbReference type="FunFam" id="3.40.190.290:FF:000001">
    <property type="entry name" value="Transcriptional regulator, LysR family"/>
    <property type="match status" value="1"/>
</dbReference>
<keyword evidence="2" id="KW-0805">Transcription regulation</keyword>
<dbReference type="Pfam" id="PF03466">
    <property type="entry name" value="LysR_substrate"/>
    <property type="match status" value="1"/>
</dbReference>
<comment type="caution">
    <text evidence="7">The sequence shown here is derived from an EMBL/GenBank/DDBJ whole genome shotgun (WGS) entry which is preliminary data.</text>
</comment>
<evidence type="ECO:0000256" key="1">
    <source>
        <dbReference type="ARBA" id="ARBA00009437"/>
    </source>
</evidence>
<evidence type="ECO:0000256" key="5">
    <source>
        <dbReference type="SAM" id="MobiDB-lite"/>
    </source>
</evidence>
<dbReference type="OrthoDB" id="9812435at2"/>
<sequence length="331" mass="35985">MDRFENMRIFTKVVEASSFTTASAGLGLSTSMVSQHVKQLEERLGARLLNRTTRRMGLTEVGRAYYDRCKRLLSDLEEAEAAVGRMQVAPRGDLRVNATPVFGVLHLAPAVADFTARFPSISIEVMLSDRIVDLVDESFDVAVRVEPLPDSSLVARQVASCRMVICGAPAYLKKHGMPRTPADLANHNCLTFTGTSYIRGAWQLGSSKAEALEVSPRGNLRSNNAAVLLLAALEGQGLVALPTYMVGDAVKSGRLRTVLDDYAPPPLTIRAVYPHGRHLSAKVRTFVDFLAARFGREAQWEGRPKTSGTTAACQGSRKHRGKGAIHVKKAA</sequence>
<dbReference type="EMBL" id="BKAJ01000041">
    <property type="protein sequence ID" value="GEP55627.1"/>
    <property type="molecule type" value="Genomic_DNA"/>
</dbReference>
<comment type="similarity">
    <text evidence="1">Belongs to the LysR transcriptional regulatory family.</text>
</comment>
<dbReference type="FunFam" id="1.10.10.10:FF:000001">
    <property type="entry name" value="LysR family transcriptional regulator"/>
    <property type="match status" value="1"/>
</dbReference>
<dbReference type="PANTHER" id="PTHR30537:SF5">
    <property type="entry name" value="HTH-TYPE TRANSCRIPTIONAL ACTIVATOR TTDR-RELATED"/>
    <property type="match status" value="1"/>
</dbReference>
<dbReference type="InterPro" id="IPR036388">
    <property type="entry name" value="WH-like_DNA-bd_sf"/>
</dbReference>
<dbReference type="InterPro" id="IPR005119">
    <property type="entry name" value="LysR_subst-bd"/>
</dbReference>
<organism evidence="7 8">
    <name type="scientific">Reyranella soli</name>
    <dbReference type="NCBI Taxonomy" id="1230389"/>
    <lineage>
        <taxon>Bacteria</taxon>
        <taxon>Pseudomonadati</taxon>
        <taxon>Pseudomonadota</taxon>
        <taxon>Alphaproteobacteria</taxon>
        <taxon>Hyphomicrobiales</taxon>
        <taxon>Reyranellaceae</taxon>
        <taxon>Reyranella</taxon>
    </lineage>
</organism>
<dbReference type="Proteomes" id="UP000321058">
    <property type="component" value="Unassembled WGS sequence"/>
</dbReference>
<dbReference type="AlphaFoldDB" id="A0A512N9G4"/>
<feature type="domain" description="HTH lysR-type" evidence="6">
    <location>
        <begin position="1"/>
        <end position="59"/>
    </location>
</feature>
<gene>
    <name evidence="7" type="ORF">RSO01_27930</name>
</gene>
<dbReference type="InterPro" id="IPR000847">
    <property type="entry name" value="LysR_HTH_N"/>
</dbReference>
<evidence type="ECO:0000259" key="6">
    <source>
        <dbReference type="PROSITE" id="PS50931"/>
    </source>
</evidence>
<dbReference type="Pfam" id="PF00126">
    <property type="entry name" value="HTH_1"/>
    <property type="match status" value="1"/>
</dbReference>
<dbReference type="SUPFAM" id="SSF53850">
    <property type="entry name" value="Periplasmic binding protein-like II"/>
    <property type="match status" value="1"/>
</dbReference>
<dbReference type="PROSITE" id="PS50931">
    <property type="entry name" value="HTH_LYSR"/>
    <property type="match status" value="1"/>
</dbReference>
<dbReference type="RefSeq" id="WP_147149716.1">
    <property type="nucleotide sequence ID" value="NZ_BKAJ01000041.1"/>
</dbReference>
<name>A0A512N9G4_9HYPH</name>
<proteinExistence type="inferred from homology"/>
<reference evidence="7 8" key="1">
    <citation type="submission" date="2019-07" db="EMBL/GenBank/DDBJ databases">
        <title>Whole genome shotgun sequence of Reyranella soli NBRC 108950.</title>
        <authorList>
            <person name="Hosoyama A."/>
            <person name="Uohara A."/>
            <person name="Ohji S."/>
            <person name="Ichikawa N."/>
        </authorList>
    </citation>
    <scope>NUCLEOTIDE SEQUENCE [LARGE SCALE GENOMIC DNA]</scope>
    <source>
        <strain evidence="7 8">NBRC 108950</strain>
    </source>
</reference>
<keyword evidence="8" id="KW-1185">Reference proteome</keyword>
<protein>
    <submittedName>
        <fullName evidence="7">LysR family transcriptional regulator</fullName>
    </submittedName>
</protein>
<evidence type="ECO:0000256" key="3">
    <source>
        <dbReference type="ARBA" id="ARBA00023125"/>
    </source>
</evidence>
<dbReference type="GO" id="GO:0043565">
    <property type="term" value="F:sequence-specific DNA binding"/>
    <property type="evidence" value="ECO:0007669"/>
    <property type="project" value="TreeGrafter"/>
</dbReference>
<dbReference type="GO" id="GO:0006351">
    <property type="term" value="P:DNA-templated transcription"/>
    <property type="evidence" value="ECO:0007669"/>
    <property type="project" value="TreeGrafter"/>
</dbReference>
<feature type="region of interest" description="Disordered" evidence="5">
    <location>
        <begin position="301"/>
        <end position="331"/>
    </location>
</feature>
<dbReference type="Gene3D" id="3.40.190.290">
    <property type="match status" value="1"/>
</dbReference>
<dbReference type="GO" id="GO:0003700">
    <property type="term" value="F:DNA-binding transcription factor activity"/>
    <property type="evidence" value="ECO:0007669"/>
    <property type="project" value="InterPro"/>
</dbReference>
<dbReference type="SUPFAM" id="SSF46785">
    <property type="entry name" value="Winged helix' DNA-binding domain"/>
    <property type="match status" value="1"/>
</dbReference>
<dbReference type="CDD" id="cd08422">
    <property type="entry name" value="PBP2_CrgA_like"/>
    <property type="match status" value="1"/>
</dbReference>